<dbReference type="InterPro" id="IPR000156">
    <property type="entry name" value="Ran_bind_dom"/>
</dbReference>
<accession>A0A1E4T073</accession>
<dbReference type="InterPro" id="IPR011993">
    <property type="entry name" value="PH-like_dom_sf"/>
</dbReference>
<dbReference type="OrthoDB" id="411251at2759"/>
<reference evidence="6" key="1">
    <citation type="submission" date="2016-04" db="EMBL/GenBank/DDBJ databases">
        <title>Comparative genomics of biotechnologically important yeasts.</title>
        <authorList>
            <consortium name="DOE Joint Genome Institute"/>
            <person name="Riley R."/>
            <person name="Haridas S."/>
            <person name="Wolfe K.H."/>
            <person name="Lopes M.R."/>
            <person name="Hittinger C.T."/>
            <person name="Goker M."/>
            <person name="Salamov A."/>
            <person name="Wisecaver J."/>
            <person name="Long T.M."/>
            <person name="Aerts A.L."/>
            <person name="Barry K."/>
            <person name="Choi C."/>
            <person name="Clum A."/>
            <person name="Coughlan A.Y."/>
            <person name="Deshpande S."/>
            <person name="Douglass A.P."/>
            <person name="Hanson S.J."/>
            <person name="Klenk H.-P."/>
            <person name="Labutti K."/>
            <person name="Lapidus A."/>
            <person name="Lindquist E."/>
            <person name="Lipzen A."/>
            <person name="Meier-Kolthoff J.P."/>
            <person name="Ohm R.A."/>
            <person name="Otillar R.P."/>
            <person name="Pangilinan J."/>
            <person name="Peng Y."/>
            <person name="Rokas A."/>
            <person name="Rosa C.A."/>
            <person name="Scheuner C."/>
            <person name="Sibirny A.A."/>
            <person name="Slot J.C."/>
            <person name="Stielow J.B."/>
            <person name="Sun H."/>
            <person name="Kurtzman C.P."/>
            <person name="Blackwell M."/>
            <person name="Grigoriev I.V."/>
            <person name="Jeffries T.W."/>
        </authorList>
    </citation>
    <scope>NUCLEOTIDE SEQUENCE [LARGE SCALE GENOMIC DNA]</scope>
    <source>
        <strain evidence="6">NRRL YB-2248</strain>
    </source>
</reference>
<dbReference type="SMART" id="SM00160">
    <property type="entry name" value="RanBD"/>
    <property type="match status" value="1"/>
</dbReference>
<dbReference type="PROSITE" id="PS50196">
    <property type="entry name" value="RANBD1"/>
    <property type="match status" value="1"/>
</dbReference>
<evidence type="ECO:0000313" key="5">
    <source>
        <dbReference type="EMBL" id="ODV85165.1"/>
    </source>
</evidence>
<dbReference type="PANTHER" id="PTHR23138">
    <property type="entry name" value="RAN BINDING PROTEIN"/>
    <property type="match status" value="1"/>
</dbReference>
<dbReference type="PANTHER" id="PTHR23138:SF142">
    <property type="entry name" value="RAN-BINDING PROTEIN 3B-RELATED"/>
    <property type="match status" value="1"/>
</dbReference>
<feature type="region of interest" description="Disordered" evidence="3">
    <location>
        <begin position="1"/>
        <end position="161"/>
    </location>
</feature>
<feature type="compositionally biased region" description="Basic and acidic residues" evidence="3">
    <location>
        <begin position="85"/>
        <end position="158"/>
    </location>
</feature>
<dbReference type="GO" id="GO:0005634">
    <property type="term" value="C:nucleus"/>
    <property type="evidence" value="ECO:0007669"/>
    <property type="project" value="UniProtKB-SubCell"/>
</dbReference>
<dbReference type="SUPFAM" id="SSF50729">
    <property type="entry name" value="PH domain-like"/>
    <property type="match status" value="1"/>
</dbReference>
<dbReference type="STRING" id="983967.A0A1E4T073"/>
<dbReference type="GO" id="GO:0006607">
    <property type="term" value="P:NLS-bearing protein import into nucleus"/>
    <property type="evidence" value="ECO:0007669"/>
    <property type="project" value="TreeGrafter"/>
</dbReference>
<keyword evidence="2" id="KW-0539">Nucleus</keyword>
<sequence length="388" mass="42992">MSSEPKESATVAEVSLDATTPAVEKETIGDTTGESTSKSEAGDKVEPEDKSTTEKTELKKRSRNDSEQDEDREADEVEPSSTKRSKSELIAEPSSDEKKTKEEQSDEAKDKEKEVADKKEEESNEAKDEKIEATKKAEEESEKIKQTPEAKTEEKEPPKFVFGAKSSFGSASGFSVFGSKKNVFASAPEDQTESSTFGSVSTPAKSIFGGGSTFGNAFQKAMNKKSIFDSPQTDDNGDEKDGEEDTKPTKEVYKTVHLEKQEVKSGEEEESTVFQVKAKLYHLDLTKVSDGWKEKGVGILKVNKFLLPKENYSARLVMRQEGNFKLILNVPIVKGFELFKGMASSLNSDKFIRFQVVEDKTPGQYALKIGMIENSMKLFESIKDQIPE</sequence>
<feature type="compositionally biased region" description="Acidic residues" evidence="3">
    <location>
        <begin position="235"/>
        <end position="244"/>
    </location>
</feature>
<dbReference type="InterPro" id="IPR045255">
    <property type="entry name" value="RanBP1-like"/>
</dbReference>
<evidence type="ECO:0000256" key="1">
    <source>
        <dbReference type="ARBA" id="ARBA00004123"/>
    </source>
</evidence>
<name>A0A1E4T073_9ASCO</name>
<feature type="compositionally biased region" description="Acidic residues" evidence="3">
    <location>
        <begin position="67"/>
        <end position="78"/>
    </location>
</feature>
<evidence type="ECO:0000313" key="6">
    <source>
        <dbReference type="Proteomes" id="UP000094801"/>
    </source>
</evidence>
<feature type="compositionally biased region" description="Polar residues" evidence="3">
    <location>
        <begin position="29"/>
        <end position="39"/>
    </location>
</feature>
<evidence type="ECO:0000259" key="4">
    <source>
        <dbReference type="PROSITE" id="PS50196"/>
    </source>
</evidence>
<dbReference type="AlphaFoldDB" id="A0A1E4T073"/>
<dbReference type="Pfam" id="PF00638">
    <property type="entry name" value="Ran_BP1"/>
    <property type="match status" value="1"/>
</dbReference>
<keyword evidence="6" id="KW-1185">Reference proteome</keyword>
<organism evidence="5 6">
    <name type="scientific">[Candida] arabinofermentans NRRL YB-2248</name>
    <dbReference type="NCBI Taxonomy" id="983967"/>
    <lineage>
        <taxon>Eukaryota</taxon>
        <taxon>Fungi</taxon>
        <taxon>Dikarya</taxon>
        <taxon>Ascomycota</taxon>
        <taxon>Saccharomycotina</taxon>
        <taxon>Pichiomycetes</taxon>
        <taxon>Pichiales</taxon>
        <taxon>Pichiaceae</taxon>
        <taxon>Ogataea</taxon>
        <taxon>Ogataea/Candida clade</taxon>
    </lineage>
</organism>
<evidence type="ECO:0000256" key="3">
    <source>
        <dbReference type="SAM" id="MobiDB-lite"/>
    </source>
</evidence>
<comment type="subcellular location">
    <subcellularLocation>
        <location evidence="1">Nucleus</location>
    </subcellularLocation>
</comment>
<feature type="domain" description="RanBD1" evidence="4">
    <location>
        <begin position="251"/>
        <end position="388"/>
    </location>
</feature>
<dbReference type="EMBL" id="KV453853">
    <property type="protein sequence ID" value="ODV85165.1"/>
    <property type="molecule type" value="Genomic_DNA"/>
</dbReference>
<dbReference type="Gene3D" id="2.30.29.30">
    <property type="entry name" value="Pleckstrin-homology domain (PH domain)/Phosphotyrosine-binding domain (PTB)"/>
    <property type="match status" value="1"/>
</dbReference>
<protein>
    <recommendedName>
        <fullName evidence="4">RanBD1 domain-containing protein</fullName>
    </recommendedName>
</protein>
<feature type="region of interest" description="Disordered" evidence="3">
    <location>
        <begin position="225"/>
        <end position="252"/>
    </location>
</feature>
<proteinExistence type="predicted"/>
<evidence type="ECO:0000256" key="2">
    <source>
        <dbReference type="ARBA" id="ARBA00023242"/>
    </source>
</evidence>
<gene>
    <name evidence="5" type="ORF">CANARDRAFT_7814</name>
</gene>
<dbReference type="Proteomes" id="UP000094801">
    <property type="component" value="Unassembled WGS sequence"/>
</dbReference>
<feature type="compositionally biased region" description="Basic and acidic residues" evidence="3">
    <location>
        <begin position="40"/>
        <end position="66"/>
    </location>
</feature>